<evidence type="ECO:0000256" key="1">
    <source>
        <dbReference type="SAM" id="MobiDB-lite"/>
    </source>
</evidence>
<dbReference type="AlphaFoldDB" id="F2DZ93"/>
<feature type="region of interest" description="Disordered" evidence="1">
    <location>
        <begin position="14"/>
        <end position="34"/>
    </location>
</feature>
<name>F2DZ93_HORVV</name>
<organism evidence="2">
    <name type="scientific">Hordeum vulgare subsp. vulgare</name>
    <name type="common">Domesticated barley</name>
    <dbReference type="NCBI Taxonomy" id="112509"/>
    <lineage>
        <taxon>Eukaryota</taxon>
        <taxon>Viridiplantae</taxon>
        <taxon>Streptophyta</taxon>
        <taxon>Embryophyta</taxon>
        <taxon>Tracheophyta</taxon>
        <taxon>Spermatophyta</taxon>
        <taxon>Magnoliopsida</taxon>
        <taxon>Liliopsida</taxon>
        <taxon>Poales</taxon>
        <taxon>Poaceae</taxon>
        <taxon>BOP clade</taxon>
        <taxon>Pooideae</taxon>
        <taxon>Triticodae</taxon>
        <taxon>Triticeae</taxon>
        <taxon>Hordeinae</taxon>
        <taxon>Hordeum</taxon>
    </lineage>
</organism>
<sequence>MAVALAVVVDRGGGARSGCSATQQVTARRRRERG</sequence>
<accession>F2DZ93</accession>
<proteinExistence type="evidence at transcript level"/>
<protein>
    <submittedName>
        <fullName evidence="2">Predicted protein</fullName>
    </submittedName>
</protein>
<reference evidence="2" key="1">
    <citation type="journal article" date="2011" name="Plant Physiol.">
        <title>Comprehensive sequence analysis of 24,783 barley full-length cDNAs derived from 12 clone libraries.</title>
        <authorList>
            <person name="Matsumoto T."/>
            <person name="Tanaka T."/>
            <person name="Sakai H."/>
            <person name="Amano N."/>
            <person name="Kanamori H."/>
            <person name="Kurita K."/>
            <person name="Kikuta A."/>
            <person name="Kamiya K."/>
            <person name="Yamamoto M."/>
            <person name="Ikawa H."/>
            <person name="Fujii N."/>
            <person name="Hori K."/>
            <person name="Itoh T."/>
            <person name="Sato K."/>
        </authorList>
    </citation>
    <scope>NUCLEOTIDE SEQUENCE</scope>
    <source>
        <tissue evidence="2">Shoot and root</tissue>
    </source>
</reference>
<evidence type="ECO:0000313" key="2">
    <source>
        <dbReference type="EMBL" id="BAK00415.1"/>
    </source>
</evidence>
<dbReference type="EMBL" id="AK369213">
    <property type="protein sequence ID" value="BAK00415.1"/>
    <property type="molecule type" value="mRNA"/>
</dbReference>